<keyword evidence="2" id="KW-1185">Reference proteome</keyword>
<gene>
    <name evidence="1" type="ORF">EGR_06069</name>
</gene>
<dbReference type="KEGG" id="egl:EGR_06069"/>
<comment type="caution">
    <text evidence="1">The sequence shown here is derived from an EMBL/GenBank/DDBJ whole genome shotgun (WGS) entry which is preliminary data.</text>
</comment>
<name>W6ULQ2_ECHGR</name>
<proteinExistence type="predicted"/>
<sequence length="130" mass="15691">MAMFQDIFEYVERFLYKFNFAYTNAQQYNFYLFWKCFIKWVAILIKNTCSLIYNIFKYFGERPKLIQLQILDMYCNGLISQICLIVFQGNDDVILIDFTLDLAYQFLSPSDETNNRFSKKFSFEITAFVR</sequence>
<reference evidence="1 2" key="1">
    <citation type="journal article" date="2013" name="Nat. Genet.">
        <title>The genome of the hydatid tapeworm Echinococcus granulosus.</title>
        <authorList>
            <person name="Zheng H."/>
            <person name="Zhang W."/>
            <person name="Zhang L."/>
            <person name="Zhang Z."/>
            <person name="Li J."/>
            <person name="Lu G."/>
            <person name="Zhu Y."/>
            <person name="Wang Y."/>
            <person name="Huang Y."/>
            <person name="Liu J."/>
            <person name="Kang H."/>
            <person name="Chen J."/>
            <person name="Wang L."/>
            <person name="Chen A."/>
            <person name="Yu S."/>
            <person name="Gao Z."/>
            <person name="Jin L."/>
            <person name="Gu W."/>
            <person name="Wang Z."/>
            <person name="Zhao L."/>
            <person name="Shi B."/>
            <person name="Wen H."/>
            <person name="Lin R."/>
            <person name="Jones M.K."/>
            <person name="Brejova B."/>
            <person name="Vinar T."/>
            <person name="Zhao G."/>
            <person name="McManus D.P."/>
            <person name="Chen Z."/>
            <person name="Zhou Y."/>
            <person name="Wang S."/>
        </authorList>
    </citation>
    <scope>NUCLEOTIDE SEQUENCE [LARGE SCALE GENOMIC DNA]</scope>
</reference>
<evidence type="ECO:0000313" key="1">
    <source>
        <dbReference type="EMBL" id="EUB59077.1"/>
    </source>
</evidence>
<dbReference type="CTD" id="36341784"/>
<dbReference type="RefSeq" id="XP_024350273.1">
    <property type="nucleotide sequence ID" value="XM_024495318.1"/>
</dbReference>
<organism evidence="1 2">
    <name type="scientific">Echinococcus granulosus</name>
    <name type="common">Hydatid tapeworm</name>
    <dbReference type="NCBI Taxonomy" id="6210"/>
    <lineage>
        <taxon>Eukaryota</taxon>
        <taxon>Metazoa</taxon>
        <taxon>Spiralia</taxon>
        <taxon>Lophotrochozoa</taxon>
        <taxon>Platyhelminthes</taxon>
        <taxon>Cestoda</taxon>
        <taxon>Eucestoda</taxon>
        <taxon>Cyclophyllidea</taxon>
        <taxon>Taeniidae</taxon>
        <taxon>Echinococcus</taxon>
        <taxon>Echinococcus granulosus group</taxon>
    </lineage>
</organism>
<dbReference type="Proteomes" id="UP000019149">
    <property type="component" value="Unassembled WGS sequence"/>
</dbReference>
<dbReference type="GeneID" id="36341784"/>
<accession>W6ULQ2</accession>
<protein>
    <submittedName>
        <fullName evidence="1">Uncharacterized protein</fullName>
    </submittedName>
</protein>
<dbReference type="AlphaFoldDB" id="W6ULQ2"/>
<dbReference type="EMBL" id="APAU02000050">
    <property type="protein sequence ID" value="EUB59077.1"/>
    <property type="molecule type" value="Genomic_DNA"/>
</dbReference>
<evidence type="ECO:0000313" key="2">
    <source>
        <dbReference type="Proteomes" id="UP000019149"/>
    </source>
</evidence>